<keyword evidence="7" id="KW-0804">Transcription</keyword>
<evidence type="ECO:0000256" key="6">
    <source>
        <dbReference type="ARBA" id="ARBA00023125"/>
    </source>
</evidence>
<dbReference type="GO" id="GO:0045892">
    <property type="term" value="P:negative regulation of DNA-templated transcription"/>
    <property type="evidence" value="ECO:0007669"/>
    <property type="project" value="TreeGrafter"/>
</dbReference>
<name>A0AAN0K8D5_9ACTN</name>
<evidence type="ECO:0000259" key="8">
    <source>
        <dbReference type="PROSITE" id="PS50944"/>
    </source>
</evidence>
<keyword evidence="6" id="KW-0238">DNA-binding</keyword>
<comment type="similarity">
    <text evidence="2">Belongs to the DtxR/MntR family.</text>
</comment>
<dbReference type="GO" id="GO:0046983">
    <property type="term" value="F:protein dimerization activity"/>
    <property type="evidence" value="ECO:0007669"/>
    <property type="project" value="InterPro"/>
</dbReference>
<evidence type="ECO:0000256" key="3">
    <source>
        <dbReference type="ARBA" id="ARBA00011738"/>
    </source>
</evidence>
<dbReference type="InterPro" id="IPR036421">
    <property type="entry name" value="Fe_dep_repressor_sf"/>
</dbReference>
<dbReference type="InterPro" id="IPR036388">
    <property type="entry name" value="WH-like_DNA-bd_sf"/>
</dbReference>
<sequence length="230" mass="25606">MNDLIDTPEMYLRTILELHEEGIEPLRARIVERLHQSGPTVSQTVARLERDGLLTVQDNRRIELSEIGWERARKVMRKHRLAERMLSDIIGLDYSIVHEEACKLEHVFGDAIEERLTVLLNSPQLSPYGCPIPSLEGELHPEVFREGVVALAEVVTGEVQSFNLVRLSEFVQADEMALTGLKDVGVVPDVAISAVEVHSAVEIRGPEGRVRVDKAIAGGLWVADKEAVAH</sequence>
<dbReference type="GO" id="GO:0005737">
    <property type="term" value="C:cytoplasm"/>
    <property type="evidence" value="ECO:0007669"/>
    <property type="project" value="UniProtKB-SubCell"/>
</dbReference>
<dbReference type="Pfam" id="PF01325">
    <property type="entry name" value="Fe_dep_repress"/>
    <property type="match status" value="1"/>
</dbReference>
<keyword evidence="10" id="KW-1185">Reference proteome</keyword>
<dbReference type="AlphaFoldDB" id="A0AAN0K8D5"/>
<dbReference type="InterPro" id="IPR038157">
    <property type="entry name" value="FeoA_core_dom"/>
</dbReference>
<reference evidence="9" key="1">
    <citation type="journal article" date="2024" name="Int. J. Syst. Evol. Microbiol.">
        <title>Brooklawnia propionicigenes sp. nov., a facultatively anaerobic, propionate-producing bacterium isolated from a methanogenic reactor treating waste from cattle farms.</title>
        <authorList>
            <person name="Akita Y."/>
            <person name="Ueki A."/>
            <person name="Tonouchi A."/>
            <person name="Sugawara Y."/>
            <person name="Honma S."/>
            <person name="Kaku N."/>
            <person name="Ueki K."/>
        </authorList>
    </citation>
    <scope>NUCLEOTIDE SEQUENCE</scope>
    <source>
        <strain evidence="9">SH051</strain>
    </source>
</reference>
<dbReference type="PROSITE" id="PS50944">
    <property type="entry name" value="HTH_DTXR"/>
    <property type="match status" value="1"/>
</dbReference>
<dbReference type="Proteomes" id="UP001431656">
    <property type="component" value="Chromosome"/>
</dbReference>
<protein>
    <submittedName>
        <fullName evidence="9">Metal-dependent transcriptional regulator</fullName>
    </submittedName>
</protein>
<dbReference type="GO" id="GO:0003677">
    <property type="term" value="F:DNA binding"/>
    <property type="evidence" value="ECO:0007669"/>
    <property type="project" value="UniProtKB-KW"/>
</dbReference>
<dbReference type="InterPro" id="IPR050536">
    <property type="entry name" value="DtxR_MntR_Metal-Reg"/>
</dbReference>
<dbReference type="GO" id="GO:0046914">
    <property type="term" value="F:transition metal ion binding"/>
    <property type="evidence" value="ECO:0007669"/>
    <property type="project" value="InterPro"/>
</dbReference>
<evidence type="ECO:0000313" key="10">
    <source>
        <dbReference type="Proteomes" id="UP001431656"/>
    </source>
</evidence>
<evidence type="ECO:0000313" key="9">
    <source>
        <dbReference type="EMBL" id="BEH02406.1"/>
    </source>
</evidence>
<evidence type="ECO:0000256" key="4">
    <source>
        <dbReference type="ARBA" id="ARBA00023004"/>
    </source>
</evidence>
<dbReference type="KEGG" id="broo:brsh051_16870"/>
<dbReference type="SUPFAM" id="SSF47979">
    <property type="entry name" value="Iron-dependent repressor protein, dimerization domain"/>
    <property type="match status" value="1"/>
</dbReference>
<dbReference type="PANTHER" id="PTHR33238">
    <property type="entry name" value="IRON (METAL) DEPENDENT REPRESSOR, DTXR FAMILY"/>
    <property type="match status" value="1"/>
</dbReference>
<dbReference type="InterPro" id="IPR022689">
    <property type="entry name" value="Iron_dep_repressor"/>
</dbReference>
<dbReference type="PANTHER" id="PTHR33238:SF10">
    <property type="entry name" value="IRON-DEPENDENT REPRESSOR IDER"/>
    <property type="match status" value="1"/>
</dbReference>
<evidence type="ECO:0000256" key="2">
    <source>
        <dbReference type="ARBA" id="ARBA00007871"/>
    </source>
</evidence>
<accession>A0AAN0K8D5</accession>
<comment type="subcellular location">
    <subcellularLocation>
        <location evidence="1">Cytoplasm</location>
    </subcellularLocation>
</comment>
<keyword evidence="4" id="KW-0408">Iron</keyword>
<evidence type="ECO:0000256" key="5">
    <source>
        <dbReference type="ARBA" id="ARBA00023015"/>
    </source>
</evidence>
<dbReference type="InterPro" id="IPR022687">
    <property type="entry name" value="HTH_DTXR"/>
</dbReference>
<dbReference type="EMBL" id="AP028056">
    <property type="protein sequence ID" value="BEH02406.1"/>
    <property type="molecule type" value="Genomic_DNA"/>
</dbReference>
<dbReference type="InterPro" id="IPR036390">
    <property type="entry name" value="WH_DNA-bd_sf"/>
</dbReference>
<dbReference type="SUPFAM" id="SSF50037">
    <property type="entry name" value="C-terminal domain of transcriptional repressors"/>
    <property type="match status" value="1"/>
</dbReference>
<dbReference type="InterPro" id="IPR008988">
    <property type="entry name" value="Transcriptional_repressor_C"/>
</dbReference>
<feature type="domain" description="HTH dtxR-type" evidence="8">
    <location>
        <begin position="4"/>
        <end position="65"/>
    </location>
</feature>
<dbReference type="GO" id="GO:0003700">
    <property type="term" value="F:DNA-binding transcription factor activity"/>
    <property type="evidence" value="ECO:0007669"/>
    <property type="project" value="InterPro"/>
</dbReference>
<dbReference type="SMART" id="SM00529">
    <property type="entry name" value="HTH_DTXR"/>
    <property type="match status" value="1"/>
</dbReference>
<proteinExistence type="inferred from homology"/>
<evidence type="ECO:0000256" key="1">
    <source>
        <dbReference type="ARBA" id="ARBA00004496"/>
    </source>
</evidence>
<evidence type="ECO:0000256" key="7">
    <source>
        <dbReference type="ARBA" id="ARBA00023163"/>
    </source>
</evidence>
<gene>
    <name evidence="9" type="ORF">brsh051_16870</name>
</gene>
<comment type="subunit">
    <text evidence="3">Homodimer.</text>
</comment>
<dbReference type="SUPFAM" id="SSF46785">
    <property type="entry name" value="Winged helix' DNA-binding domain"/>
    <property type="match status" value="1"/>
</dbReference>
<dbReference type="RefSeq" id="WP_286264009.1">
    <property type="nucleotide sequence ID" value="NZ_AP028056.1"/>
</dbReference>
<dbReference type="InterPro" id="IPR001367">
    <property type="entry name" value="Fe_dep_repressor"/>
</dbReference>
<dbReference type="Gene3D" id="2.30.30.90">
    <property type="match status" value="1"/>
</dbReference>
<keyword evidence="5" id="KW-0805">Transcription regulation</keyword>
<organism evidence="9 10">
    <name type="scientific">Brooklawnia propionicigenes</name>
    <dbReference type="NCBI Taxonomy" id="3041175"/>
    <lineage>
        <taxon>Bacteria</taxon>
        <taxon>Bacillati</taxon>
        <taxon>Actinomycetota</taxon>
        <taxon>Actinomycetes</taxon>
        <taxon>Propionibacteriales</taxon>
        <taxon>Propionibacteriaceae</taxon>
        <taxon>Brooklawnia</taxon>
    </lineage>
</organism>
<dbReference type="Pfam" id="PF02742">
    <property type="entry name" value="Fe_dep_repr_C"/>
    <property type="match status" value="1"/>
</dbReference>
<dbReference type="Gene3D" id="1.10.10.10">
    <property type="entry name" value="Winged helix-like DNA-binding domain superfamily/Winged helix DNA-binding domain"/>
    <property type="match status" value="1"/>
</dbReference>